<dbReference type="PANTHER" id="PTHR43397">
    <property type="entry name" value="ERGOTHIONEINE BIOSYNTHESIS PROTEIN 1"/>
    <property type="match status" value="1"/>
</dbReference>
<dbReference type="Proteomes" id="UP001549749">
    <property type="component" value="Unassembled WGS sequence"/>
</dbReference>
<dbReference type="PANTHER" id="PTHR43397:SF1">
    <property type="entry name" value="ERGOTHIONEINE BIOSYNTHESIS PROTEIN 1"/>
    <property type="match status" value="1"/>
</dbReference>
<dbReference type="EMBL" id="JBEXAC010000001">
    <property type="protein sequence ID" value="MET6998400.1"/>
    <property type="molecule type" value="Genomic_DNA"/>
</dbReference>
<keyword evidence="2" id="KW-0808">Transferase</keyword>
<dbReference type="Gene3D" id="3.40.50.150">
    <property type="entry name" value="Vaccinia Virus protein VP39"/>
    <property type="match status" value="1"/>
</dbReference>
<evidence type="ECO:0000313" key="5">
    <source>
        <dbReference type="Proteomes" id="UP001549749"/>
    </source>
</evidence>
<dbReference type="RefSeq" id="WP_354661035.1">
    <property type="nucleotide sequence ID" value="NZ_JBEXAC010000001.1"/>
</dbReference>
<dbReference type="PIRSF" id="PIRSF018005">
    <property type="entry name" value="UCP018005"/>
    <property type="match status" value="1"/>
</dbReference>
<evidence type="ECO:0000256" key="2">
    <source>
        <dbReference type="ARBA" id="ARBA00022679"/>
    </source>
</evidence>
<evidence type="ECO:0000256" key="1">
    <source>
        <dbReference type="ARBA" id="ARBA00022603"/>
    </source>
</evidence>
<evidence type="ECO:0000313" key="4">
    <source>
        <dbReference type="EMBL" id="MET6998400.1"/>
    </source>
</evidence>
<name>A0ABV2T5U4_9BACT</name>
<organism evidence="4 5">
    <name type="scientific">Chitinophaga defluvii</name>
    <dbReference type="NCBI Taxonomy" id="3163343"/>
    <lineage>
        <taxon>Bacteria</taxon>
        <taxon>Pseudomonadati</taxon>
        <taxon>Bacteroidota</taxon>
        <taxon>Chitinophagia</taxon>
        <taxon>Chitinophagales</taxon>
        <taxon>Chitinophagaceae</taxon>
        <taxon>Chitinophaga</taxon>
    </lineage>
</organism>
<keyword evidence="1" id="KW-0489">Methyltransferase</keyword>
<dbReference type="InterPro" id="IPR017804">
    <property type="entry name" value="MeTrfase_EgtD-like"/>
</dbReference>
<protein>
    <submittedName>
        <fullName evidence="4">L-histidine N(Alpha)-methyltransferase</fullName>
    </submittedName>
</protein>
<dbReference type="SUPFAM" id="SSF53335">
    <property type="entry name" value="S-adenosyl-L-methionine-dependent methyltransferases"/>
    <property type="match status" value="1"/>
</dbReference>
<dbReference type="InterPro" id="IPR029063">
    <property type="entry name" value="SAM-dependent_MTases_sf"/>
</dbReference>
<keyword evidence="5" id="KW-1185">Reference proteome</keyword>
<dbReference type="InterPro" id="IPR051128">
    <property type="entry name" value="EgtD_Methyltrsf_superfamily"/>
</dbReference>
<dbReference type="InterPro" id="IPR019257">
    <property type="entry name" value="MeTrfase_dom"/>
</dbReference>
<accession>A0ABV2T5U4</accession>
<sequence length="332" mass="37980">MNTTTVITTLRNHSAYAKTSNTFYKDVLQGLTASPKYLDSKYFYDAHGDLLFQQIMHCPEYYLTNCEMEILTQQASTIVNTLKKHTNGFDVVELGAGDATKSFHLLQQLIAAAIDFTYFPIDISGNVIATLKKQLPVKLPHLQLHGLHGEYFDMLQEAAEISEKNKVVLFMGANIGNFTIETARQFCKQLRNYLRPGDLLLTGFDLKKNPQQILNAYNDKQGITKAFNLNLLQRINRELGADFNTYNFDHYPTYDPGTGACKSYLVSLVKQRVNIGEDTFIDFRENETIYMEISQKYSLEETDRLAAITGFTPIAQFFDKKRWFVDCLWKCS</sequence>
<reference evidence="4 5" key="1">
    <citation type="submission" date="2024-06" db="EMBL/GenBank/DDBJ databases">
        <title>Chitinophaga defluvii sp. nov., isolated from municipal sewage.</title>
        <authorList>
            <person name="Zhang L."/>
        </authorList>
    </citation>
    <scope>NUCLEOTIDE SEQUENCE [LARGE SCALE GENOMIC DNA]</scope>
    <source>
        <strain evidence="4 5">H8</strain>
    </source>
</reference>
<gene>
    <name evidence="4" type="ORF">ABR189_13515</name>
</gene>
<proteinExistence type="predicted"/>
<evidence type="ECO:0000259" key="3">
    <source>
        <dbReference type="Pfam" id="PF10017"/>
    </source>
</evidence>
<comment type="caution">
    <text evidence="4">The sequence shown here is derived from an EMBL/GenBank/DDBJ whole genome shotgun (WGS) entry which is preliminary data.</text>
</comment>
<feature type="domain" description="Histidine-specific methyltransferase SAM-dependent" evidence="3">
    <location>
        <begin position="24"/>
        <end position="330"/>
    </location>
</feature>
<dbReference type="Pfam" id="PF10017">
    <property type="entry name" value="Methyltransf_33"/>
    <property type="match status" value="1"/>
</dbReference>